<sequence>MPTRSSVRHGEGVPLPPVLLCGSQANARSSRARAVAHGRVAVSSSDGMDDLLDVKRRLLRDMELAKRRDARSVELLQIHRKRAWDIAFGKPGGDDIEVSTMEFSLYCPYSRTAMYCPVRGETCLHVQCCDLESWITLFRKQRSLRDRRAPCPVCKGGVLVSSLEVDLWQLHVLSEMPQGTQKLVLNADGSYCSGDISRRQRKEEEVTEVLDMTQTSTQKVFTEEGTGVPTSVSSSAMPDAAFSKSEFIRVKRERHSLERLTDSPSLESDASLEATPDDDVVVVQYAAPAVEVRVLPSQLRLWTAHCPKCKQEMSCNSEDASPSQCGACGVEKSGWTLVRRFPNSHVTLELTGDGTILLRGVDAMAPYLWRAGFNREVFVDPPAGAHRWRGVGVWYSTFRFTRYELDFVEACCERVSRNEAVGNIPETPWLFRVPGQRRSERFSQLSLSGSGR</sequence>
<dbReference type="GO" id="GO:0008270">
    <property type="term" value="F:zinc ion binding"/>
    <property type="evidence" value="ECO:0007669"/>
    <property type="project" value="UniProtKB-KW"/>
</dbReference>
<evidence type="ECO:0000313" key="7">
    <source>
        <dbReference type="Proteomes" id="UP000002316"/>
    </source>
</evidence>
<dbReference type="RefSeq" id="XP_011781056.1">
    <property type="nucleotide sequence ID" value="XM_011782754.1"/>
</dbReference>
<dbReference type="Proteomes" id="UP000002316">
    <property type="component" value="Chromosome 11"/>
</dbReference>
<accession>D0AAU1</accession>
<name>D0AAU1_TRYB9</name>
<dbReference type="EMBL" id="FN554974">
    <property type="protein sequence ID" value="CBH18792.1"/>
    <property type="molecule type" value="Genomic_DNA"/>
</dbReference>
<keyword evidence="1" id="KW-0479">Metal-binding</keyword>
<dbReference type="PANTHER" id="PTHR10782:SF96">
    <property type="entry name" value="SP-RING-TYPE DOMAIN-CONTAINING PROTEIN"/>
    <property type="match status" value="1"/>
</dbReference>
<gene>
    <name evidence="6" type="ORF">TbgDal_XI19130</name>
</gene>
<dbReference type="Pfam" id="PF02891">
    <property type="entry name" value="zf-MIZ"/>
    <property type="match status" value="1"/>
</dbReference>
<dbReference type="GO" id="GO:0000785">
    <property type="term" value="C:chromatin"/>
    <property type="evidence" value="ECO:0007669"/>
    <property type="project" value="TreeGrafter"/>
</dbReference>
<keyword evidence="3" id="KW-0862">Zinc</keyword>
<reference evidence="7" key="1">
    <citation type="journal article" date="2010" name="PLoS Negl. Trop. Dis.">
        <title>The genome sequence of Trypanosoma brucei gambiense, causative agent of chronic human african trypanosomiasis.</title>
        <authorList>
            <person name="Jackson A.P."/>
            <person name="Sanders M."/>
            <person name="Berry A."/>
            <person name="McQuillan J."/>
            <person name="Aslett M.A."/>
            <person name="Quail M.A."/>
            <person name="Chukualim B."/>
            <person name="Capewell P."/>
            <person name="MacLeod A."/>
            <person name="Melville S.E."/>
            <person name="Gibson W."/>
            <person name="Barry J.D."/>
            <person name="Berriman M."/>
            <person name="Hertz-Fowler C."/>
        </authorList>
    </citation>
    <scope>NUCLEOTIDE SEQUENCE [LARGE SCALE GENOMIC DNA]</scope>
    <source>
        <strain evidence="7">MHOM/CI/86/DAL972</strain>
    </source>
</reference>
<dbReference type="InterPro" id="IPR013083">
    <property type="entry name" value="Znf_RING/FYVE/PHD"/>
</dbReference>
<evidence type="ECO:0000256" key="3">
    <source>
        <dbReference type="ARBA" id="ARBA00022833"/>
    </source>
</evidence>
<dbReference type="KEGG" id="tbg:TbgDal_XI19130"/>
<evidence type="ECO:0000256" key="1">
    <source>
        <dbReference type="ARBA" id="ARBA00022723"/>
    </source>
</evidence>
<protein>
    <recommendedName>
        <fullName evidence="5">SP-RING-type domain-containing protein</fullName>
    </recommendedName>
</protein>
<dbReference type="GO" id="GO:0016925">
    <property type="term" value="P:protein sumoylation"/>
    <property type="evidence" value="ECO:0007669"/>
    <property type="project" value="TreeGrafter"/>
</dbReference>
<keyword evidence="2 4" id="KW-0863">Zinc-finger</keyword>
<dbReference type="OrthoDB" id="27975at2759"/>
<dbReference type="GO" id="GO:0061665">
    <property type="term" value="F:SUMO ligase activity"/>
    <property type="evidence" value="ECO:0007669"/>
    <property type="project" value="TreeGrafter"/>
</dbReference>
<dbReference type="GeneID" id="23867143"/>
<evidence type="ECO:0000259" key="5">
    <source>
        <dbReference type="PROSITE" id="PS51044"/>
    </source>
</evidence>
<proteinExistence type="predicted"/>
<dbReference type="VEuPathDB" id="TriTrypDB:Tbg972.11.19130"/>
<evidence type="ECO:0000256" key="2">
    <source>
        <dbReference type="ARBA" id="ARBA00022771"/>
    </source>
</evidence>
<dbReference type="InterPro" id="IPR004181">
    <property type="entry name" value="Znf_MIZ"/>
</dbReference>
<dbReference type="PANTHER" id="PTHR10782">
    <property type="entry name" value="ZINC FINGER MIZ DOMAIN-CONTAINING PROTEIN"/>
    <property type="match status" value="1"/>
</dbReference>
<dbReference type="FunFam" id="3.30.40.10:FF:001573">
    <property type="entry name" value="Uncharacterized protein"/>
    <property type="match status" value="1"/>
</dbReference>
<feature type="domain" description="SP-RING-type" evidence="5">
    <location>
        <begin position="92"/>
        <end position="178"/>
    </location>
</feature>
<evidence type="ECO:0000313" key="6">
    <source>
        <dbReference type="EMBL" id="CBH18792.1"/>
    </source>
</evidence>
<dbReference type="PROSITE" id="PS51044">
    <property type="entry name" value="ZF_SP_RING"/>
    <property type="match status" value="1"/>
</dbReference>
<dbReference type="Gene3D" id="3.30.40.10">
    <property type="entry name" value="Zinc/RING finger domain, C3HC4 (zinc finger)"/>
    <property type="match status" value="1"/>
</dbReference>
<evidence type="ECO:0000256" key="4">
    <source>
        <dbReference type="PROSITE-ProRule" id="PRU00452"/>
    </source>
</evidence>
<dbReference type="AlphaFoldDB" id="D0AAU1"/>
<organism evidence="6 7">
    <name type="scientific">Trypanosoma brucei gambiense (strain MHOM/CI/86/DAL972)</name>
    <dbReference type="NCBI Taxonomy" id="679716"/>
    <lineage>
        <taxon>Eukaryota</taxon>
        <taxon>Discoba</taxon>
        <taxon>Euglenozoa</taxon>
        <taxon>Kinetoplastea</taxon>
        <taxon>Metakinetoplastina</taxon>
        <taxon>Trypanosomatida</taxon>
        <taxon>Trypanosomatidae</taxon>
        <taxon>Trypanosoma</taxon>
    </lineage>
</organism>